<dbReference type="EMBL" id="LSSK01001322">
    <property type="protein sequence ID" value="OMH80044.1"/>
    <property type="molecule type" value="Genomic_DNA"/>
</dbReference>
<comment type="caution">
    <text evidence="1">The sequence shown here is derived from an EMBL/GenBank/DDBJ whole genome shotgun (WGS) entry which is preliminary data.</text>
</comment>
<accession>A0A1R1PGD9</accession>
<keyword evidence="2" id="KW-1185">Reference proteome</keyword>
<dbReference type="Gene3D" id="1.10.10.60">
    <property type="entry name" value="Homeodomain-like"/>
    <property type="match status" value="1"/>
</dbReference>
<gene>
    <name evidence="1" type="ORF">AX774_g6526</name>
</gene>
<proteinExistence type="predicted"/>
<dbReference type="Proteomes" id="UP000188320">
    <property type="component" value="Unassembled WGS sequence"/>
</dbReference>
<feature type="non-terminal residue" evidence="1">
    <location>
        <position position="91"/>
    </location>
</feature>
<reference evidence="2" key="1">
    <citation type="submission" date="2017-01" db="EMBL/GenBank/DDBJ databases">
        <authorList>
            <person name="Wang Y."/>
            <person name="White M."/>
            <person name="Kvist S."/>
            <person name="Moncalvo J.-M."/>
        </authorList>
    </citation>
    <scope>NUCLEOTIDE SEQUENCE [LARGE SCALE GENOMIC DNA]</scope>
    <source>
        <strain evidence="2">COL-18-3</strain>
    </source>
</reference>
<protein>
    <submittedName>
        <fullName evidence="1">Uncharacterized protein</fullName>
    </submittedName>
</protein>
<evidence type="ECO:0000313" key="2">
    <source>
        <dbReference type="Proteomes" id="UP000188320"/>
    </source>
</evidence>
<organism evidence="1 2">
    <name type="scientific">Zancudomyces culisetae</name>
    <name type="common">Gut fungus</name>
    <name type="synonym">Smittium culisetae</name>
    <dbReference type="NCBI Taxonomy" id="1213189"/>
    <lineage>
        <taxon>Eukaryota</taxon>
        <taxon>Fungi</taxon>
        <taxon>Fungi incertae sedis</taxon>
        <taxon>Zoopagomycota</taxon>
        <taxon>Kickxellomycotina</taxon>
        <taxon>Harpellomycetes</taxon>
        <taxon>Harpellales</taxon>
        <taxon>Legeriomycetaceae</taxon>
        <taxon>Zancudomyces</taxon>
    </lineage>
</organism>
<evidence type="ECO:0000313" key="1">
    <source>
        <dbReference type="EMBL" id="OMH80044.1"/>
    </source>
</evidence>
<dbReference type="AlphaFoldDB" id="A0A1R1PGD9"/>
<sequence>MISEIRKLDIKNALLEGRSIDQIIIENGVSKATIYRIKAAMNINLPANKRVRPAKLSPQSKRICTRMIFTGEYRSATSIQKKLEMDNVVSA</sequence>
<name>A0A1R1PGD9_ZANCU</name>